<dbReference type="OrthoDB" id="2923860at2"/>
<organism evidence="2 3">
    <name type="scientific">Paenibacillus whitsoniae</name>
    <dbReference type="NCBI Taxonomy" id="2496558"/>
    <lineage>
        <taxon>Bacteria</taxon>
        <taxon>Bacillati</taxon>
        <taxon>Bacillota</taxon>
        <taxon>Bacilli</taxon>
        <taxon>Bacillales</taxon>
        <taxon>Paenibacillaceae</taxon>
        <taxon>Paenibacillus</taxon>
    </lineage>
</organism>
<evidence type="ECO:0000313" key="3">
    <source>
        <dbReference type="Proteomes" id="UP000276128"/>
    </source>
</evidence>
<dbReference type="SUPFAM" id="SSF51735">
    <property type="entry name" value="NAD(P)-binding Rossmann-fold domains"/>
    <property type="match status" value="1"/>
</dbReference>
<dbReference type="GO" id="GO:0000166">
    <property type="term" value="F:nucleotide binding"/>
    <property type="evidence" value="ECO:0007669"/>
    <property type="project" value="InterPro"/>
</dbReference>
<feature type="domain" description="Gfo/Idh/MocA-like oxidoreductase N-terminal" evidence="1">
    <location>
        <begin position="50"/>
        <end position="123"/>
    </location>
</feature>
<dbReference type="Proteomes" id="UP000276128">
    <property type="component" value="Unassembled WGS sequence"/>
</dbReference>
<dbReference type="InterPro" id="IPR000683">
    <property type="entry name" value="Gfo/Idh/MocA-like_OxRdtase_N"/>
</dbReference>
<comment type="caution">
    <text evidence="2">The sequence shown here is derived from an EMBL/GenBank/DDBJ whole genome shotgun (WGS) entry which is preliminary data.</text>
</comment>
<gene>
    <name evidence="2" type="ORF">EJQ19_13805</name>
</gene>
<dbReference type="AlphaFoldDB" id="A0A430JDP6"/>
<name>A0A430JDP6_9BACL</name>
<dbReference type="Gene3D" id="3.40.50.720">
    <property type="entry name" value="NAD(P)-binding Rossmann-like Domain"/>
    <property type="match status" value="1"/>
</dbReference>
<evidence type="ECO:0000313" key="2">
    <source>
        <dbReference type="EMBL" id="RTE09129.1"/>
    </source>
</evidence>
<proteinExistence type="predicted"/>
<reference evidence="2 3" key="1">
    <citation type="submission" date="2018-12" db="EMBL/GenBank/DDBJ databases">
        <title>Bacillus ochoae sp. nov., Paenibacillus whitsoniae sp. nov., Paenibacillus spiritus sp. nov. Isolated from the Mars Exploration Rover during spacecraft assembly.</title>
        <authorList>
            <person name="Seuylemezian A."/>
            <person name="Vaishampayan P."/>
        </authorList>
    </citation>
    <scope>NUCLEOTIDE SEQUENCE [LARGE SCALE GENOMIC DNA]</scope>
    <source>
        <strain evidence="2 3">MER 54</strain>
    </source>
</reference>
<evidence type="ECO:0000259" key="1">
    <source>
        <dbReference type="Pfam" id="PF01408"/>
    </source>
</evidence>
<dbReference type="EMBL" id="RXHU01000037">
    <property type="protein sequence ID" value="RTE09129.1"/>
    <property type="molecule type" value="Genomic_DNA"/>
</dbReference>
<sequence length="278" mass="30678">MKKIGFIDYFLDEWHAEKYPAWIEQASKGRMGVSYAYGKADLEGKLSNREWCAKKGIELLASIEQVVEQSDYLIVLSPDHAQYHEELSRIALQSGKPTYIDKTFAPDRAAALRMLELADKHGTPMYSTSALRFAAEYAPVERQGIEAICSLGPGKFENYAIHQVEPIIALMGTEAKQVMWTGTAGAPSLLIGFSDGRQATINLYGWESPFSMALSYADGASQYVKIESNFFGAFIDQLIAFFESGVSPVPPAETIAIASILEAGERAARTPYEWIALP</sequence>
<keyword evidence="3" id="KW-1185">Reference proteome</keyword>
<accession>A0A430JDP6</accession>
<dbReference type="InterPro" id="IPR036291">
    <property type="entry name" value="NAD(P)-bd_dom_sf"/>
</dbReference>
<dbReference type="Pfam" id="PF01408">
    <property type="entry name" value="GFO_IDH_MocA"/>
    <property type="match status" value="1"/>
</dbReference>
<protein>
    <recommendedName>
        <fullName evidence="1">Gfo/Idh/MocA-like oxidoreductase N-terminal domain-containing protein</fullName>
    </recommendedName>
</protein>
<dbReference type="RefSeq" id="WP_126141818.1">
    <property type="nucleotide sequence ID" value="NZ_RXHU01000037.1"/>
</dbReference>